<evidence type="ECO:0008006" key="3">
    <source>
        <dbReference type="Google" id="ProtNLM"/>
    </source>
</evidence>
<dbReference type="EMBL" id="JBIQWL010000003">
    <property type="protein sequence ID" value="MFH8251039.1"/>
    <property type="molecule type" value="Genomic_DNA"/>
</dbReference>
<proteinExistence type="predicted"/>
<organism evidence="1 2">
    <name type="scientific">Microbacterium alkaliflavum</name>
    <dbReference type="NCBI Taxonomy" id="3248839"/>
    <lineage>
        <taxon>Bacteria</taxon>
        <taxon>Bacillati</taxon>
        <taxon>Actinomycetota</taxon>
        <taxon>Actinomycetes</taxon>
        <taxon>Micrococcales</taxon>
        <taxon>Microbacteriaceae</taxon>
        <taxon>Microbacterium</taxon>
    </lineage>
</organism>
<reference evidence="1 2" key="1">
    <citation type="submission" date="2024-09" db="EMBL/GenBank/DDBJ databases">
        <authorList>
            <person name="Pan X."/>
        </authorList>
    </citation>
    <scope>NUCLEOTIDE SEQUENCE [LARGE SCALE GENOMIC DNA]</scope>
    <source>
        <strain evidence="1 2">B2969</strain>
    </source>
</reference>
<name>A0ABW7QC36_9MICO</name>
<sequence length="467" mass="49686">MIELPAEVLINASDAQGGQGTADLGAGAVEWAKRQKLLARQSVLAPAPRADLGDWKSADVGWGIVLPHRAGMSGRDLARAADAPPAIQQLLDARPGSPVLRYRKPGPKDKATQPDRLIRYYEDGTKQDLTIGNGPFGTREGQLPRYLLLVGGPDEIPWAVQFAANRRHFVGRLALDDAALQRYVDRLLDDWAKHPPDTRQATVWNTSDDPMSLAMEAAIVDPLLEAMSHDGDIAVTRMSGADATAERLGEAIRTSRPGLIATVSHGRTGPVGDPVAMRARLGVPVDASGDDIDVGAIASLCEISGAIWFAYACCSAGCDQGSRFDGLLPEDSSAARIVSAVGTLGATIAPLPQRLLSADPPIAAFIGKIEPTFDWTLAEPDTGENVVLELVDAVYPALFRPETIGLAFSDYFTGVGRLYGSASDARVDMDAEKPDAAARLVYYALTARDRESLVVLGDPTVALPPLR</sequence>
<evidence type="ECO:0000313" key="2">
    <source>
        <dbReference type="Proteomes" id="UP001610861"/>
    </source>
</evidence>
<gene>
    <name evidence="1" type="ORF">ACH3VR_11780</name>
</gene>
<protein>
    <recommendedName>
        <fullName evidence="3">CHAT domain-containing protein</fullName>
    </recommendedName>
</protein>
<dbReference type="Proteomes" id="UP001610861">
    <property type="component" value="Unassembled WGS sequence"/>
</dbReference>
<evidence type="ECO:0000313" key="1">
    <source>
        <dbReference type="EMBL" id="MFH8251039.1"/>
    </source>
</evidence>
<accession>A0ABW7QC36</accession>
<keyword evidence="2" id="KW-1185">Reference proteome</keyword>
<dbReference type="RefSeq" id="WP_397556480.1">
    <property type="nucleotide sequence ID" value="NZ_JBIQWL010000003.1"/>
</dbReference>
<comment type="caution">
    <text evidence="1">The sequence shown here is derived from an EMBL/GenBank/DDBJ whole genome shotgun (WGS) entry which is preliminary data.</text>
</comment>